<keyword evidence="9" id="KW-0234">DNA repair</keyword>
<organism evidence="16 17">
    <name type="scientific">Penicillium angulare</name>
    <dbReference type="NCBI Taxonomy" id="116970"/>
    <lineage>
        <taxon>Eukaryota</taxon>
        <taxon>Fungi</taxon>
        <taxon>Dikarya</taxon>
        <taxon>Ascomycota</taxon>
        <taxon>Pezizomycotina</taxon>
        <taxon>Eurotiomycetes</taxon>
        <taxon>Eurotiomycetidae</taxon>
        <taxon>Eurotiales</taxon>
        <taxon>Aspergillaceae</taxon>
        <taxon>Penicillium</taxon>
    </lineage>
</organism>
<feature type="compositionally biased region" description="Acidic residues" evidence="13">
    <location>
        <begin position="505"/>
        <end position="515"/>
    </location>
</feature>
<feature type="compositionally biased region" description="Polar residues" evidence="13">
    <location>
        <begin position="590"/>
        <end position="600"/>
    </location>
</feature>
<keyword evidence="10" id="KW-0539">Nucleus</keyword>
<dbReference type="GO" id="GO:0000723">
    <property type="term" value="P:telomere maintenance"/>
    <property type="evidence" value="ECO:0007669"/>
    <property type="project" value="TreeGrafter"/>
</dbReference>
<dbReference type="InterPro" id="IPR001279">
    <property type="entry name" value="Metallo-B-lactamas"/>
</dbReference>
<evidence type="ECO:0000256" key="3">
    <source>
        <dbReference type="ARBA" id="ARBA00022722"/>
    </source>
</evidence>
<feature type="domain" description="Metallo-beta-lactamase" evidence="15">
    <location>
        <begin position="28"/>
        <end position="145"/>
    </location>
</feature>
<evidence type="ECO:0000313" key="16">
    <source>
        <dbReference type="EMBL" id="KAJ5106374.1"/>
    </source>
</evidence>
<keyword evidence="7" id="KW-0269">Exonuclease</keyword>
<dbReference type="GO" id="GO:0006310">
    <property type="term" value="P:DNA recombination"/>
    <property type="evidence" value="ECO:0007669"/>
    <property type="project" value="UniProtKB-KW"/>
</dbReference>
<dbReference type="SUPFAM" id="SSF56281">
    <property type="entry name" value="Metallo-hydrolase/oxidoreductase"/>
    <property type="match status" value="1"/>
</dbReference>
<keyword evidence="3" id="KW-0540">Nuclease</keyword>
<dbReference type="PANTHER" id="PTHR23240">
    <property type="entry name" value="DNA CROSS-LINK REPAIR PROTEIN PSO2/SNM1-RELATED"/>
    <property type="match status" value="1"/>
</dbReference>
<feature type="region of interest" description="Disordered" evidence="13">
    <location>
        <begin position="578"/>
        <end position="624"/>
    </location>
</feature>
<dbReference type="InterPro" id="IPR011084">
    <property type="entry name" value="DRMBL"/>
</dbReference>
<comment type="caution">
    <text evidence="16">The sequence shown here is derived from an EMBL/GenBank/DDBJ whole genome shotgun (WGS) entry which is preliminary data.</text>
</comment>
<dbReference type="GO" id="GO:0035312">
    <property type="term" value="F:5'-3' DNA exonuclease activity"/>
    <property type="evidence" value="ECO:0007669"/>
    <property type="project" value="TreeGrafter"/>
</dbReference>
<evidence type="ECO:0000256" key="10">
    <source>
        <dbReference type="ARBA" id="ARBA00023242"/>
    </source>
</evidence>
<dbReference type="AlphaFoldDB" id="A0A9W9FU08"/>
<dbReference type="Pfam" id="PF07522">
    <property type="entry name" value="DRMBL"/>
    <property type="match status" value="1"/>
</dbReference>
<feature type="compositionally biased region" description="Polar residues" evidence="13">
    <location>
        <begin position="516"/>
        <end position="534"/>
    </location>
</feature>
<dbReference type="GO" id="GO:0006303">
    <property type="term" value="P:double-strand break repair via nonhomologous end joining"/>
    <property type="evidence" value="ECO:0007669"/>
    <property type="project" value="TreeGrafter"/>
</dbReference>
<feature type="compositionally biased region" description="Polar residues" evidence="13">
    <location>
        <begin position="666"/>
        <end position="676"/>
    </location>
</feature>
<evidence type="ECO:0000256" key="9">
    <source>
        <dbReference type="ARBA" id="ARBA00023204"/>
    </source>
</evidence>
<keyword evidence="8" id="KW-0233">DNA recombination</keyword>
<dbReference type="Proteomes" id="UP001149165">
    <property type="component" value="Unassembled WGS sequence"/>
</dbReference>
<evidence type="ECO:0000256" key="2">
    <source>
        <dbReference type="ARBA" id="ARBA00010304"/>
    </source>
</evidence>
<evidence type="ECO:0000256" key="12">
    <source>
        <dbReference type="ARBA" id="ARBA00042677"/>
    </source>
</evidence>
<name>A0A9W9FU08_9EURO</name>
<reference evidence="16" key="1">
    <citation type="submission" date="2022-11" db="EMBL/GenBank/DDBJ databases">
        <authorList>
            <person name="Petersen C."/>
        </authorList>
    </citation>
    <scope>NUCLEOTIDE SEQUENCE</scope>
    <source>
        <strain evidence="16">IBT 30069</strain>
    </source>
</reference>
<dbReference type="GO" id="GO:0036297">
    <property type="term" value="P:interstrand cross-link repair"/>
    <property type="evidence" value="ECO:0007669"/>
    <property type="project" value="TreeGrafter"/>
</dbReference>
<dbReference type="GO" id="GO:0005634">
    <property type="term" value="C:nucleus"/>
    <property type="evidence" value="ECO:0007669"/>
    <property type="project" value="UniProtKB-SubCell"/>
</dbReference>
<dbReference type="InterPro" id="IPR036866">
    <property type="entry name" value="RibonucZ/Hydroxyglut_hydro"/>
</dbReference>
<dbReference type="GO" id="GO:0004519">
    <property type="term" value="F:endonuclease activity"/>
    <property type="evidence" value="ECO:0007669"/>
    <property type="project" value="UniProtKB-KW"/>
</dbReference>
<keyword evidence="4" id="KW-0255">Endonuclease</keyword>
<evidence type="ECO:0000256" key="1">
    <source>
        <dbReference type="ARBA" id="ARBA00004123"/>
    </source>
</evidence>
<gene>
    <name evidence="16" type="ORF">N7456_003049</name>
</gene>
<feature type="region of interest" description="Disordered" evidence="13">
    <location>
        <begin position="646"/>
        <end position="684"/>
    </location>
</feature>
<evidence type="ECO:0000259" key="14">
    <source>
        <dbReference type="Pfam" id="PF07522"/>
    </source>
</evidence>
<evidence type="ECO:0000256" key="8">
    <source>
        <dbReference type="ARBA" id="ARBA00023172"/>
    </source>
</evidence>
<feature type="region of interest" description="Disordered" evidence="13">
    <location>
        <begin position="501"/>
        <end position="534"/>
    </location>
</feature>
<comment type="subcellular location">
    <subcellularLocation>
        <location evidence="1">Nucleus</location>
    </subcellularLocation>
</comment>
<evidence type="ECO:0000313" key="17">
    <source>
        <dbReference type="Proteomes" id="UP001149165"/>
    </source>
</evidence>
<reference evidence="16" key="2">
    <citation type="journal article" date="2023" name="IMA Fungus">
        <title>Comparative genomic study of the Penicillium genus elucidates a diverse pangenome and 15 lateral gene transfer events.</title>
        <authorList>
            <person name="Petersen C."/>
            <person name="Sorensen T."/>
            <person name="Nielsen M.R."/>
            <person name="Sondergaard T.E."/>
            <person name="Sorensen J.L."/>
            <person name="Fitzpatrick D.A."/>
            <person name="Frisvad J.C."/>
            <person name="Nielsen K.L."/>
        </authorList>
    </citation>
    <scope>NUCLEOTIDE SEQUENCE</scope>
    <source>
        <strain evidence="16">IBT 30069</strain>
    </source>
</reference>
<dbReference type="OrthoDB" id="5561659at2759"/>
<dbReference type="PANTHER" id="PTHR23240:SF8">
    <property type="entry name" value="PROTEIN ARTEMIS"/>
    <property type="match status" value="1"/>
</dbReference>
<proteinExistence type="inferred from homology"/>
<comment type="similarity">
    <text evidence="2">Belongs to the DNA repair metallo-beta-lactamase (DRMBL) family.</text>
</comment>
<keyword evidence="6" id="KW-0378">Hydrolase</keyword>
<feature type="region of interest" description="Disordered" evidence="13">
    <location>
        <begin position="704"/>
        <end position="728"/>
    </location>
</feature>
<evidence type="ECO:0000256" key="5">
    <source>
        <dbReference type="ARBA" id="ARBA00022763"/>
    </source>
</evidence>
<dbReference type="EMBL" id="JAPQKH010000003">
    <property type="protein sequence ID" value="KAJ5106374.1"/>
    <property type="molecule type" value="Genomic_DNA"/>
</dbReference>
<protein>
    <recommendedName>
        <fullName evidence="11">Protein artemis</fullName>
    </recommendedName>
    <alternativeName>
        <fullName evidence="12">DNA cross-link repair 1C protein</fullName>
    </alternativeName>
</protein>
<dbReference type="GO" id="GO:0003684">
    <property type="term" value="F:damaged DNA binding"/>
    <property type="evidence" value="ECO:0007669"/>
    <property type="project" value="TreeGrafter"/>
</dbReference>
<evidence type="ECO:0000256" key="4">
    <source>
        <dbReference type="ARBA" id="ARBA00022759"/>
    </source>
</evidence>
<keyword evidence="5" id="KW-0227">DNA damage</keyword>
<accession>A0A9W9FU08</accession>
<sequence length="728" mass="81151">MSTFDGIVSDALLHTVDYFRKNPNRPAPLACFLSHVHSDHLQGLESFRAPFIYCSPTTRELLLRIEKYPHRMNFQKGILESRRLHYKHLGKILRPIPLNTPTDIELTPKKHVRVTLFDANHCAGAVMFLIEGSGNAVLYTGDIRAEKWWTNALIRHPLLIPFTLGRKRLDKVYLDTTFATKSNPLREFPSKAEGLSELLTKVEAYPEETIFYFRAWTFGYEDVWLALSAALNAKIHLDPYQIGLYRSLMNTSGGKGINEAHALCGFELGNRSVAGCLSDDEGSRIHSCEPGVSCKAARGPKTVYITPIVNRTREGDEIPEVGAGGGAGDLYQAHELELPDESALARLEELCAQHIHDPEALSKTRTALLEAFRSRKRTLSLDRYDVHDDEIPLEQLVTKLSNGSGDKKGTTTDSDLPNTIHFPYSRHSSYSELCHLIAAFKPKDIHPCTVDPSSWSEAVSIRNLFGHLCSGEKFSHDNHMHNMLDAQYDEEHHARKRVRYNNDNDNNENENDDDLATQSSQRSSMPEEPLNTNRTHLAQYPIAATISDRAATRHSEIQKAHRYLHENVDSDLLQIGPLPSSFHAEPENGSFVSNTNTDASANEPADQDTTLSQNLPLIPTDIDEHPSQACESQITDTLTLPISESALAPSSPVDPDAALIEDDSSPEISQNGTQGSKLRRSAGRRRVMARLRTRVSAYLAASEGSYSAWEEHSLVSAGDNHAEEETEL</sequence>
<dbReference type="Pfam" id="PF12706">
    <property type="entry name" value="Lactamase_B_2"/>
    <property type="match status" value="1"/>
</dbReference>
<evidence type="ECO:0000259" key="15">
    <source>
        <dbReference type="Pfam" id="PF12706"/>
    </source>
</evidence>
<evidence type="ECO:0000256" key="13">
    <source>
        <dbReference type="SAM" id="MobiDB-lite"/>
    </source>
</evidence>
<feature type="domain" description="DNA repair metallo-beta-lactamase" evidence="14">
    <location>
        <begin position="418"/>
        <end position="450"/>
    </location>
</feature>
<keyword evidence="17" id="KW-1185">Reference proteome</keyword>
<evidence type="ECO:0000256" key="7">
    <source>
        <dbReference type="ARBA" id="ARBA00022839"/>
    </source>
</evidence>
<evidence type="ECO:0000256" key="11">
    <source>
        <dbReference type="ARBA" id="ARBA00039759"/>
    </source>
</evidence>
<evidence type="ECO:0000256" key="6">
    <source>
        <dbReference type="ARBA" id="ARBA00022801"/>
    </source>
</evidence>
<dbReference type="Gene3D" id="3.60.15.10">
    <property type="entry name" value="Ribonuclease Z/Hydroxyacylglutathione hydrolase-like"/>
    <property type="match status" value="1"/>
</dbReference>